<evidence type="ECO:0000256" key="6">
    <source>
        <dbReference type="ARBA" id="ARBA00023136"/>
    </source>
</evidence>
<dbReference type="Pfam" id="PF00691">
    <property type="entry name" value="OmpA"/>
    <property type="match status" value="1"/>
</dbReference>
<evidence type="ECO:0000256" key="10">
    <source>
        <dbReference type="SAM" id="Phobius"/>
    </source>
</evidence>
<evidence type="ECO:0000256" key="1">
    <source>
        <dbReference type="ARBA" id="ARBA00004162"/>
    </source>
</evidence>
<dbReference type="InterPro" id="IPR050330">
    <property type="entry name" value="Bact_OuterMem_StrucFunc"/>
</dbReference>
<dbReference type="InterPro" id="IPR036737">
    <property type="entry name" value="OmpA-like_sf"/>
</dbReference>
<dbReference type="Pfam" id="PF13677">
    <property type="entry name" value="MotB_plug"/>
    <property type="match status" value="1"/>
</dbReference>
<sequence>MSTPRKRRGLEEEHVEHVDERWMASYMDMVTVLMCMFIVLFAMSTVDQEKFEQLRNSLATGFGQTEVGALDTASGVVVPATQLDSEGEVVDLPVTELDLAETEVDKLEALKEQIRANLQTQGLEQTVDFKIDDRGLTIRLIGSETFFSPNSIELAGVAPAVLDSTAPVLATTNYQIAIEGHADVRAPGAPYATNWELSSGRATAVLRRLVEHGGIGGERVGAIGYGSARPIATGMTEADLAANRRVDIVVISDQPESVRALIPEVLESYLEVSSADAAEPEKSESAEPEKAEKTEDSGH</sequence>
<dbReference type="Proteomes" id="UP000536685">
    <property type="component" value="Unassembled WGS sequence"/>
</dbReference>
<dbReference type="InterPro" id="IPR006665">
    <property type="entry name" value="OmpA-like"/>
</dbReference>
<keyword evidence="13" id="KW-1185">Reference proteome</keyword>
<evidence type="ECO:0000256" key="2">
    <source>
        <dbReference type="ARBA" id="ARBA00008914"/>
    </source>
</evidence>
<dbReference type="CDD" id="cd07185">
    <property type="entry name" value="OmpA_C-like"/>
    <property type="match status" value="1"/>
</dbReference>
<keyword evidence="8" id="KW-0175">Coiled coil</keyword>
<comment type="subcellular location">
    <subcellularLocation>
        <location evidence="1">Cell membrane</location>
        <topology evidence="1">Single-pass membrane protein</topology>
    </subcellularLocation>
</comment>
<feature type="compositionally biased region" description="Basic and acidic residues" evidence="9">
    <location>
        <begin position="279"/>
        <end position="299"/>
    </location>
</feature>
<dbReference type="AlphaFoldDB" id="A0A841AUS6"/>
<evidence type="ECO:0000313" key="13">
    <source>
        <dbReference type="Proteomes" id="UP000536685"/>
    </source>
</evidence>
<keyword evidence="6 7" id="KW-0472">Membrane</keyword>
<dbReference type="PANTHER" id="PTHR30329">
    <property type="entry name" value="STATOR ELEMENT OF FLAGELLAR MOTOR COMPLEX"/>
    <property type="match status" value="1"/>
</dbReference>
<comment type="similarity">
    <text evidence="2">Belongs to the MotB family.</text>
</comment>
<comment type="caution">
    <text evidence="12">The sequence shown here is derived from an EMBL/GenBank/DDBJ whole genome shotgun (WGS) entry which is preliminary data.</text>
</comment>
<dbReference type="PANTHER" id="PTHR30329:SF21">
    <property type="entry name" value="LIPOPROTEIN YIAD-RELATED"/>
    <property type="match status" value="1"/>
</dbReference>
<keyword evidence="5 10" id="KW-1133">Transmembrane helix</keyword>
<evidence type="ECO:0000256" key="8">
    <source>
        <dbReference type="SAM" id="Coils"/>
    </source>
</evidence>
<evidence type="ECO:0000256" key="5">
    <source>
        <dbReference type="ARBA" id="ARBA00022989"/>
    </source>
</evidence>
<feature type="transmembrane region" description="Helical" evidence="10">
    <location>
        <begin position="26"/>
        <end position="46"/>
    </location>
</feature>
<evidence type="ECO:0000256" key="7">
    <source>
        <dbReference type="PROSITE-ProRule" id="PRU00473"/>
    </source>
</evidence>
<dbReference type="Gene3D" id="3.30.1330.60">
    <property type="entry name" value="OmpA-like domain"/>
    <property type="match status" value="1"/>
</dbReference>
<evidence type="ECO:0000256" key="9">
    <source>
        <dbReference type="SAM" id="MobiDB-lite"/>
    </source>
</evidence>
<feature type="region of interest" description="Disordered" evidence="9">
    <location>
        <begin position="272"/>
        <end position="299"/>
    </location>
</feature>
<gene>
    <name evidence="12" type="ORF">HD599_003492</name>
</gene>
<evidence type="ECO:0000256" key="3">
    <source>
        <dbReference type="ARBA" id="ARBA00022475"/>
    </source>
</evidence>
<dbReference type="RefSeq" id="WP_184240035.1">
    <property type="nucleotide sequence ID" value="NZ_JACHMJ010000001.1"/>
</dbReference>
<reference evidence="12 13" key="1">
    <citation type="submission" date="2020-08" db="EMBL/GenBank/DDBJ databases">
        <title>Sequencing the genomes of 1000 actinobacteria strains.</title>
        <authorList>
            <person name="Klenk H.-P."/>
        </authorList>
    </citation>
    <scope>NUCLEOTIDE SEQUENCE [LARGE SCALE GENOMIC DNA]</scope>
    <source>
        <strain evidence="12 13">DSM 105784</strain>
    </source>
</reference>
<feature type="coiled-coil region" evidence="8">
    <location>
        <begin position="97"/>
        <end position="124"/>
    </location>
</feature>
<dbReference type="GO" id="GO:0005886">
    <property type="term" value="C:plasma membrane"/>
    <property type="evidence" value="ECO:0007669"/>
    <property type="project" value="UniProtKB-SubCell"/>
</dbReference>
<keyword evidence="3" id="KW-1003">Cell membrane</keyword>
<accession>A0A841AUS6</accession>
<dbReference type="PROSITE" id="PS51123">
    <property type="entry name" value="OMPA_2"/>
    <property type="match status" value="1"/>
</dbReference>
<evidence type="ECO:0000313" key="12">
    <source>
        <dbReference type="EMBL" id="MBB5845169.1"/>
    </source>
</evidence>
<keyword evidence="4 10" id="KW-0812">Transmembrane</keyword>
<organism evidence="12 13">
    <name type="scientific">Conyzicola lurida</name>
    <dbReference type="NCBI Taxonomy" id="1172621"/>
    <lineage>
        <taxon>Bacteria</taxon>
        <taxon>Bacillati</taxon>
        <taxon>Actinomycetota</taxon>
        <taxon>Actinomycetes</taxon>
        <taxon>Micrococcales</taxon>
        <taxon>Microbacteriaceae</taxon>
        <taxon>Conyzicola</taxon>
    </lineage>
</organism>
<feature type="domain" description="OmpA-like" evidence="11">
    <location>
        <begin position="134"/>
        <end position="254"/>
    </location>
</feature>
<dbReference type="EMBL" id="JACHMJ010000001">
    <property type="protein sequence ID" value="MBB5845169.1"/>
    <property type="molecule type" value="Genomic_DNA"/>
</dbReference>
<dbReference type="SUPFAM" id="SSF103088">
    <property type="entry name" value="OmpA-like"/>
    <property type="match status" value="1"/>
</dbReference>
<proteinExistence type="inferred from homology"/>
<name>A0A841AUS6_9MICO</name>
<dbReference type="InterPro" id="IPR025713">
    <property type="entry name" value="MotB-like_N_dom"/>
</dbReference>
<evidence type="ECO:0000256" key="4">
    <source>
        <dbReference type="ARBA" id="ARBA00022692"/>
    </source>
</evidence>
<evidence type="ECO:0000259" key="11">
    <source>
        <dbReference type="PROSITE" id="PS51123"/>
    </source>
</evidence>
<protein>
    <submittedName>
        <fullName evidence="12">Chemotaxis protein MotB</fullName>
    </submittedName>
</protein>